<accession>A0A7W0CMT2</accession>
<name>A0A7W0CMT2_9ACTN</name>
<evidence type="ECO:0000313" key="2">
    <source>
        <dbReference type="Proteomes" id="UP000530928"/>
    </source>
</evidence>
<reference evidence="1 2" key="1">
    <citation type="submission" date="2020-07" db="EMBL/GenBank/DDBJ databases">
        <title>Genomic Encyclopedia of Type Strains, Phase IV (KMG-IV): sequencing the most valuable type-strain genomes for metagenomic binning, comparative biology and taxonomic classification.</title>
        <authorList>
            <person name="Goeker M."/>
        </authorList>
    </citation>
    <scope>NUCLEOTIDE SEQUENCE [LARGE SCALE GENOMIC DNA]</scope>
    <source>
        <strain evidence="1 2">DSM 45533</strain>
    </source>
</reference>
<comment type="caution">
    <text evidence="1">The sequence shown here is derived from an EMBL/GenBank/DDBJ whole genome shotgun (WGS) entry which is preliminary data.</text>
</comment>
<evidence type="ECO:0000313" key="1">
    <source>
        <dbReference type="EMBL" id="MBA2894051.1"/>
    </source>
</evidence>
<sequence>MGVIDGVAAAVFAAATPDRQPILWIHPWWSGRPPY</sequence>
<proteinExistence type="predicted"/>
<keyword evidence="2" id="KW-1185">Reference proteome</keyword>
<dbReference type="Proteomes" id="UP000530928">
    <property type="component" value="Unassembled WGS sequence"/>
</dbReference>
<dbReference type="EMBL" id="JACDUR010000005">
    <property type="protein sequence ID" value="MBA2894051.1"/>
    <property type="molecule type" value="Genomic_DNA"/>
</dbReference>
<organism evidence="1 2">
    <name type="scientific">Nonomuraea soli</name>
    <dbReference type="NCBI Taxonomy" id="1032476"/>
    <lineage>
        <taxon>Bacteria</taxon>
        <taxon>Bacillati</taxon>
        <taxon>Actinomycetota</taxon>
        <taxon>Actinomycetes</taxon>
        <taxon>Streptosporangiales</taxon>
        <taxon>Streptosporangiaceae</taxon>
        <taxon>Nonomuraea</taxon>
    </lineage>
</organism>
<dbReference type="AlphaFoldDB" id="A0A7W0CMT2"/>
<gene>
    <name evidence="1" type="ORF">HNR30_005412</name>
</gene>
<protein>
    <submittedName>
        <fullName evidence="1">Uncharacterized protein</fullName>
    </submittedName>
</protein>